<name>A0A2P8ECZ6_9BACT</name>
<sequence>MGKLIYFTLICFLLHACFIEQENGDAIELSKEILEFPILKSGPNPVDYLIVFPEYQMTFRNDLVGSTRLRINEVNNILSKHRLDPEIVDHVYALAWSDFSGGIKPDRLPDFFTGQKVSYIKQDRKSEPGSLPKLYKTHDEEGPILSTQMLPWSVSRFGNLFPFMVSALEHGYRFDSFSNLGNTVKHSESLVNIKSKGINNKRLNYSEISKPDHHTTGNRGLCEMERDGHVLNHSFHDNHYFIAFN</sequence>
<reference evidence="1 2" key="1">
    <citation type="submission" date="2018-03" db="EMBL/GenBank/DDBJ databases">
        <title>Genomic Encyclopedia of Archaeal and Bacterial Type Strains, Phase II (KMG-II): from individual species to whole genera.</title>
        <authorList>
            <person name="Goeker M."/>
        </authorList>
    </citation>
    <scope>NUCLEOTIDE SEQUENCE [LARGE SCALE GENOMIC DNA]</scope>
    <source>
        <strain evidence="1 2">DSM 28057</strain>
    </source>
</reference>
<proteinExistence type="predicted"/>
<accession>A0A2P8ECZ6</accession>
<comment type="caution">
    <text evidence="1">The sequence shown here is derived from an EMBL/GenBank/DDBJ whole genome shotgun (WGS) entry which is preliminary data.</text>
</comment>
<dbReference type="AlphaFoldDB" id="A0A2P8ECZ6"/>
<dbReference type="Proteomes" id="UP000240708">
    <property type="component" value="Unassembled WGS sequence"/>
</dbReference>
<dbReference type="EMBL" id="PYGF01000001">
    <property type="protein sequence ID" value="PSL07297.1"/>
    <property type="molecule type" value="Genomic_DNA"/>
</dbReference>
<evidence type="ECO:0000313" key="1">
    <source>
        <dbReference type="EMBL" id="PSL07297.1"/>
    </source>
</evidence>
<evidence type="ECO:0000313" key="2">
    <source>
        <dbReference type="Proteomes" id="UP000240708"/>
    </source>
</evidence>
<gene>
    <name evidence="1" type="ORF">CLV48_101227</name>
</gene>
<keyword evidence="2" id="KW-1185">Reference proteome</keyword>
<organism evidence="1 2">
    <name type="scientific">Cecembia rubra</name>
    <dbReference type="NCBI Taxonomy" id="1485585"/>
    <lineage>
        <taxon>Bacteria</taxon>
        <taxon>Pseudomonadati</taxon>
        <taxon>Bacteroidota</taxon>
        <taxon>Cytophagia</taxon>
        <taxon>Cytophagales</taxon>
        <taxon>Cyclobacteriaceae</taxon>
        <taxon>Cecembia</taxon>
    </lineage>
</organism>
<protein>
    <submittedName>
        <fullName evidence="1">Uncharacterized protein</fullName>
    </submittedName>
</protein>
<dbReference type="RefSeq" id="WP_106565401.1">
    <property type="nucleotide sequence ID" value="NZ_PYGF01000001.1"/>
</dbReference>